<proteinExistence type="predicted"/>
<evidence type="ECO:0000256" key="1">
    <source>
        <dbReference type="SAM" id="Phobius"/>
    </source>
</evidence>
<comment type="caution">
    <text evidence="3">The sequence shown here is derived from an EMBL/GenBank/DDBJ whole genome shotgun (WGS) entry which is preliminary data.</text>
</comment>
<feature type="transmembrane region" description="Helical" evidence="1">
    <location>
        <begin position="12"/>
        <end position="34"/>
    </location>
</feature>
<dbReference type="EMBL" id="JBHSHD010000019">
    <property type="protein sequence ID" value="MFC4822561.1"/>
    <property type="molecule type" value="Genomic_DNA"/>
</dbReference>
<keyword evidence="1" id="KW-0812">Transmembrane</keyword>
<accession>A0ABV9R0M5</accession>
<dbReference type="Proteomes" id="UP001595886">
    <property type="component" value="Unassembled WGS sequence"/>
</dbReference>
<evidence type="ECO:0000259" key="2">
    <source>
        <dbReference type="Pfam" id="PF00487"/>
    </source>
</evidence>
<protein>
    <submittedName>
        <fullName evidence="3">Fatty acid desaturase family protein</fullName>
    </submittedName>
</protein>
<dbReference type="RefSeq" id="WP_380022912.1">
    <property type="nucleotide sequence ID" value="NZ_JBHSHD010000019.1"/>
</dbReference>
<keyword evidence="4" id="KW-1185">Reference proteome</keyword>
<evidence type="ECO:0000313" key="3">
    <source>
        <dbReference type="EMBL" id="MFC4822561.1"/>
    </source>
</evidence>
<dbReference type="InterPro" id="IPR005804">
    <property type="entry name" value="FA_desaturase_dom"/>
</dbReference>
<sequence>MKLASSRIPARLNVVLGSVLLGLHLLVLLALPLLPLPTAWAAAALAAVALLSPTLWALVHEAIHGLLLPQRRWNQLGGRVLAIAFGAPLRALRFAHLRHHRYNRTPWGRDEVYDPAEQPRWFAYVAHYVRITFGLYAAELAVLLACWLPRSLLLPPLRRACPDLPDGSAGMATMLERDLLAAQGVREMRIDSLCVLALYGSAIALYGSRAWLVVGFLAIRAFLASQFDHAPHHATPLEQRDHALNLTAPRWLHRVLLNFPLHRTHHQNPNLPWVALPEASTFQPGDVSFVRGVLRQWRGPVAVGDAPPMDVPSPLR</sequence>
<evidence type="ECO:0000313" key="4">
    <source>
        <dbReference type="Proteomes" id="UP001595886"/>
    </source>
</evidence>
<feature type="domain" description="Fatty acid desaturase" evidence="2">
    <location>
        <begin position="39"/>
        <end position="280"/>
    </location>
</feature>
<organism evidence="3 4">
    <name type="scientific">Dokdonella ginsengisoli</name>
    <dbReference type="NCBI Taxonomy" id="363846"/>
    <lineage>
        <taxon>Bacteria</taxon>
        <taxon>Pseudomonadati</taxon>
        <taxon>Pseudomonadota</taxon>
        <taxon>Gammaproteobacteria</taxon>
        <taxon>Lysobacterales</taxon>
        <taxon>Rhodanobacteraceae</taxon>
        <taxon>Dokdonella</taxon>
    </lineage>
</organism>
<feature type="transmembrane region" description="Helical" evidence="1">
    <location>
        <begin position="40"/>
        <end position="59"/>
    </location>
</feature>
<keyword evidence="1" id="KW-0472">Membrane</keyword>
<feature type="transmembrane region" description="Helical" evidence="1">
    <location>
        <begin position="196"/>
        <end position="223"/>
    </location>
</feature>
<name>A0ABV9R0M5_9GAMM</name>
<dbReference type="Pfam" id="PF00487">
    <property type="entry name" value="FA_desaturase"/>
    <property type="match status" value="1"/>
</dbReference>
<keyword evidence="1" id="KW-1133">Transmembrane helix</keyword>
<reference evidence="4" key="1">
    <citation type="journal article" date="2019" name="Int. J. Syst. Evol. Microbiol.">
        <title>The Global Catalogue of Microorganisms (GCM) 10K type strain sequencing project: providing services to taxonomists for standard genome sequencing and annotation.</title>
        <authorList>
            <consortium name="The Broad Institute Genomics Platform"/>
            <consortium name="The Broad Institute Genome Sequencing Center for Infectious Disease"/>
            <person name="Wu L."/>
            <person name="Ma J."/>
        </authorList>
    </citation>
    <scope>NUCLEOTIDE SEQUENCE [LARGE SCALE GENOMIC DNA]</scope>
    <source>
        <strain evidence="4">CCUG 30340</strain>
    </source>
</reference>
<gene>
    <name evidence="3" type="ORF">ACFO6Q_19745</name>
</gene>